<comment type="caution">
    <text evidence="8">The sequence shown here is derived from an EMBL/GenBank/DDBJ whole genome shotgun (WGS) entry which is preliminary data.</text>
</comment>
<feature type="transmembrane region" description="Helical" evidence="7">
    <location>
        <begin position="160"/>
        <end position="181"/>
    </location>
</feature>
<feature type="transmembrane region" description="Helical" evidence="7">
    <location>
        <begin position="261"/>
        <end position="283"/>
    </location>
</feature>
<dbReference type="Pfam" id="PF03601">
    <property type="entry name" value="Cons_hypoth698"/>
    <property type="match status" value="1"/>
</dbReference>
<feature type="transmembrane region" description="Helical" evidence="7">
    <location>
        <begin position="77"/>
        <end position="97"/>
    </location>
</feature>
<dbReference type="PANTHER" id="PTHR30106">
    <property type="entry name" value="INNER MEMBRANE PROTEIN YEIH-RELATED"/>
    <property type="match status" value="1"/>
</dbReference>
<sequence>MVPEASPSPSPGVGARVLERVPGVLLCALIAAAAILIGHFVPWAGTALPAILLGVLIAAAWRPGARWTQGITFSSKMLLQIAVVLLGAQLSLGSIAVVGGRTLPVLIASLAVAWLGASLIGRLLRVPRRERTLIGVGTAICGASAIAAISPVIRAKSAEVSYAVATIFTFNVLAIAIFPAIGHALNMPPETFAVFAGTAVNDTSSVVATASIYAPAVLGVAVTVKLVRTLAIIPISVFLAAQEARRETDGSPLTARRVFSFIPWFLFGFLAIATLNTVIGFPAAVTETLTTGSTLLITVAMAGIGLSTNFGAIRRAGWRPLLLGAILWALVIGATLLALRWFG</sequence>
<keyword evidence="3" id="KW-1003">Cell membrane</keyword>
<evidence type="ECO:0000256" key="2">
    <source>
        <dbReference type="ARBA" id="ARBA00007977"/>
    </source>
</evidence>
<feature type="transmembrane region" description="Helical" evidence="7">
    <location>
        <begin position="320"/>
        <end position="342"/>
    </location>
</feature>
<evidence type="ECO:0000313" key="8">
    <source>
        <dbReference type="EMBL" id="MBK0422072.1"/>
    </source>
</evidence>
<organism evidence="8 9">
    <name type="scientific">Leucobacter edaphi</name>
    <dbReference type="NCBI Taxonomy" id="2796472"/>
    <lineage>
        <taxon>Bacteria</taxon>
        <taxon>Bacillati</taxon>
        <taxon>Actinomycetota</taxon>
        <taxon>Actinomycetes</taxon>
        <taxon>Micrococcales</taxon>
        <taxon>Microbacteriaceae</taxon>
        <taxon>Leucobacter</taxon>
    </lineage>
</organism>
<evidence type="ECO:0000256" key="4">
    <source>
        <dbReference type="ARBA" id="ARBA00022692"/>
    </source>
</evidence>
<evidence type="ECO:0000256" key="7">
    <source>
        <dbReference type="SAM" id="Phobius"/>
    </source>
</evidence>
<dbReference type="AlphaFoldDB" id="A0A934UYF3"/>
<accession>A0A934UYF3</accession>
<evidence type="ECO:0000313" key="9">
    <source>
        <dbReference type="Proteomes" id="UP000618733"/>
    </source>
</evidence>
<evidence type="ECO:0000256" key="1">
    <source>
        <dbReference type="ARBA" id="ARBA00004651"/>
    </source>
</evidence>
<evidence type="ECO:0000256" key="5">
    <source>
        <dbReference type="ARBA" id="ARBA00022989"/>
    </source>
</evidence>
<dbReference type="Proteomes" id="UP000618733">
    <property type="component" value="Unassembled WGS sequence"/>
</dbReference>
<gene>
    <name evidence="8" type="ORF">JD292_08290</name>
</gene>
<feature type="transmembrane region" description="Helical" evidence="7">
    <location>
        <begin position="295"/>
        <end position="313"/>
    </location>
</feature>
<feature type="transmembrane region" description="Helical" evidence="7">
    <location>
        <begin position="133"/>
        <end position="154"/>
    </location>
</feature>
<dbReference type="EMBL" id="JAEHOI010000007">
    <property type="protein sequence ID" value="MBK0422072.1"/>
    <property type="molecule type" value="Genomic_DNA"/>
</dbReference>
<comment type="similarity">
    <text evidence="2">Belongs to the UPF0324 family.</text>
</comment>
<name>A0A934UYF3_9MICO</name>
<keyword evidence="5 7" id="KW-1133">Transmembrane helix</keyword>
<dbReference type="PANTHER" id="PTHR30106:SF1">
    <property type="entry name" value="UPF0324 MEMBRANE PROTEIN FN0533"/>
    <property type="match status" value="1"/>
</dbReference>
<evidence type="ECO:0000256" key="6">
    <source>
        <dbReference type="ARBA" id="ARBA00023136"/>
    </source>
</evidence>
<feature type="transmembrane region" description="Helical" evidence="7">
    <location>
        <begin position="103"/>
        <end position="121"/>
    </location>
</feature>
<protein>
    <submittedName>
        <fullName evidence="8">Sulfate exporter family transporter</fullName>
    </submittedName>
</protein>
<dbReference type="InterPro" id="IPR018383">
    <property type="entry name" value="UPF0324_pro"/>
</dbReference>
<comment type="subcellular location">
    <subcellularLocation>
        <location evidence="1">Cell membrane</location>
        <topology evidence="1">Multi-pass membrane protein</topology>
    </subcellularLocation>
</comment>
<feature type="transmembrane region" description="Helical" evidence="7">
    <location>
        <begin position="47"/>
        <end position="65"/>
    </location>
</feature>
<reference evidence="8" key="1">
    <citation type="submission" date="2020-12" db="EMBL/GenBank/DDBJ databases">
        <title>Leucobacter sp. CAS2, isolated from Chromium sludge.</title>
        <authorList>
            <person name="Xu Z."/>
        </authorList>
    </citation>
    <scope>NUCLEOTIDE SEQUENCE</scope>
    <source>
        <strain evidence="8">CSA2</strain>
    </source>
</reference>
<evidence type="ECO:0000256" key="3">
    <source>
        <dbReference type="ARBA" id="ARBA00022475"/>
    </source>
</evidence>
<keyword evidence="4 7" id="KW-0812">Transmembrane</keyword>
<proteinExistence type="inferred from homology"/>
<dbReference type="RefSeq" id="WP_200132283.1">
    <property type="nucleotide sequence ID" value="NZ_JAEHOI010000007.1"/>
</dbReference>
<keyword evidence="9" id="KW-1185">Reference proteome</keyword>
<feature type="transmembrane region" description="Helical" evidence="7">
    <location>
        <begin position="193"/>
        <end position="214"/>
    </location>
</feature>
<dbReference type="GO" id="GO:0005886">
    <property type="term" value="C:plasma membrane"/>
    <property type="evidence" value="ECO:0007669"/>
    <property type="project" value="UniProtKB-SubCell"/>
</dbReference>
<feature type="transmembrane region" description="Helical" evidence="7">
    <location>
        <begin position="21"/>
        <end position="41"/>
    </location>
</feature>
<keyword evidence="6 7" id="KW-0472">Membrane</keyword>
<feature type="transmembrane region" description="Helical" evidence="7">
    <location>
        <begin position="220"/>
        <end position="241"/>
    </location>
</feature>